<proteinExistence type="predicted"/>
<dbReference type="EMBL" id="HQ441170">
    <property type="protein sequence ID" value="ADY18547.1"/>
    <property type="molecule type" value="Genomic_DNA"/>
</dbReference>
<gene>
    <name evidence="1" type="primary">xerC</name>
</gene>
<keyword evidence="1" id="KW-0614">Plasmid</keyword>
<protein>
    <submittedName>
        <fullName evidence="1">Tyrosine recombinase</fullName>
    </submittedName>
</protein>
<dbReference type="AlphaFoldDB" id="F1CNF9"/>
<organism evidence="1">
    <name type="scientific">Glaesserella parasuis</name>
    <name type="common">Haemophilus parasuis</name>
    <dbReference type="NCBI Taxonomy" id="738"/>
    <lineage>
        <taxon>Bacteria</taxon>
        <taxon>Pseudomonadati</taxon>
        <taxon>Pseudomonadota</taxon>
        <taxon>Gammaproteobacteria</taxon>
        <taxon>Pasteurellales</taxon>
        <taxon>Pasteurellaceae</taxon>
        <taxon>Glaesserella</taxon>
    </lineage>
</organism>
<evidence type="ECO:0000313" key="1">
    <source>
        <dbReference type="EMBL" id="ADY18547.1"/>
    </source>
</evidence>
<geneLocation type="plasmid" evidence="1">
    <name>HPS5839</name>
</geneLocation>
<sequence>MSRFSRPKTQHENLQEAQEIVKAETSNHSTKKRVFGVKLDEDLINKVKRRAKEKQTPIQCYVENALIAYLSNENNR</sequence>
<accession>F1CNF9</accession>
<reference evidence="1" key="1">
    <citation type="submission" date="2010-10" db="EMBL/GenBank/DDBJ databases">
        <authorList>
            <person name="Liu Y.Y."/>
            <person name="He Q.G."/>
        </authorList>
    </citation>
    <scope>NUCLEOTIDE SEQUENCE</scope>
    <source>
        <strain evidence="1">Lung5839</strain>
        <plasmid evidence="1">HPS5839</plasmid>
    </source>
</reference>
<name>F1CNF9_GLAPU</name>